<evidence type="ECO:0000313" key="3">
    <source>
        <dbReference type="Proteomes" id="UP001058974"/>
    </source>
</evidence>
<feature type="region of interest" description="Disordered" evidence="1">
    <location>
        <begin position="47"/>
        <end position="76"/>
    </location>
</feature>
<dbReference type="EMBL" id="JAMSHJ010000003">
    <property type="protein sequence ID" value="KAI5424809.1"/>
    <property type="molecule type" value="Genomic_DNA"/>
</dbReference>
<comment type="caution">
    <text evidence="2">The sequence shown here is derived from an EMBL/GenBank/DDBJ whole genome shotgun (WGS) entry which is preliminary data.</text>
</comment>
<dbReference type="Gramene" id="Psat03G0084200-T1">
    <property type="protein sequence ID" value="KAI5424809.1"/>
    <property type="gene ID" value="KIW84_030842"/>
</dbReference>
<dbReference type="AlphaFoldDB" id="A0A9D5B026"/>
<reference evidence="2 3" key="1">
    <citation type="journal article" date="2022" name="Nat. Genet.">
        <title>Improved pea reference genome and pan-genome highlight genomic features and evolutionary characteristics.</title>
        <authorList>
            <person name="Yang T."/>
            <person name="Liu R."/>
            <person name="Luo Y."/>
            <person name="Hu S."/>
            <person name="Wang D."/>
            <person name="Wang C."/>
            <person name="Pandey M.K."/>
            <person name="Ge S."/>
            <person name="Xu Q."/>
            <person name="Li N."/>
            <person name="Li G."/>
            <person name="Huang Y."/>
            <person name="Saxena R.K."/>
            <person name="Ji Y."/>
            <person name="Li M."/>
            <person name="Yan X."/>
            <person name="He Y."/>
            <person name="Liu Y."/>
            <person name="Wang X."/>
            <person name="Xiang C."/>
            <person name="Varshney R.K."/>
            <person name="Ding H."/>
            <person name="Gao S."/>
            <person name="Zong X."/>
        </authorList>
    </citation>
    <scope>NUCLEOTIDE SEQUENCE [LARGE SCALE GENOMIC DNA]</scope>
    <source>
        <strain evidence="2 3">cv. Zhongwan 6</strain>
    </source>
</reference>
<protein>
    <submittedName>
        <fullName evidence="2">Uncharacterized protein</fullName>
    </submittedName>
</protein>
<sequence length="120" mass="13442">MIADAIGLRYPLNRIHAFGVVLNFTLPNHEKTNVYIRDNWLYNLEVQSESPTPPDSPQPYENQNANLPDAASHVSGAHHIDPSIDFDTAIHALQYEVDFLRGGLTSLRVDLLGFMDIANE</sequence>
<accession>A0A9D5B026</accession>
<dbReference type="Proteomes" id="UP001058974">
    <property type="component" value="Chromosome 3"/>
</dbReference>
<gene>
    <name evidence="2" type="ORF">KIW84_030842</name>
</gene>
<evidence type="ECO:0000256" key="1">
    <source>
        <dbReference type="SAM" id="MobiDB-lite"/>
    </source>
</evidence>
<organism evidence="2 3">
    <name type="scientific">Pisum sativum</name>
    <name type="common">Garden pea</name>
    <name type="synonym">Lathyrus oleraceus</name>
    <dbReference type="NCBI Taxonomy" id="3888"/>
    <lineage>
        <taxon>Eukaryota</taxon>
        <taxon>Viridiplantae</taxon>
        <taxon>Streptophyta</taxon>
        <taxon>Embryophyta</taxon>
        <taxon>Tracheophyta</taxon>
        <taxon>Spermatophyta</taxon>
        <taxon>Magnoliopsida</taxon>
        <taxon>eudicotyledons</taxon>
        <taxon>Gunneridae</taxon>
        <taxon>Pentapetalae</taxon>
        <taxon>rosids</taxon>
        <taxon>fabids</taxon>
        <taxon>Fabales</taxon>
        <taxon>Fabaceae</taxon>
        <taxon>Papilionoideae</taxon>
        <taxon>50 kb inversion clade</taxon>
        <taxon>NPAAA clade</taxon>
        <taxon>Hologalegina</taxon>
        <taxon>IRL clade</taxon>
        <taxon>Fabeae</taxon>
        <taxon>Lathyrus</taxon>
    </lineage>
</organism>
<keyword evidence="3" id="KW-1185">Reference proteome</keyword>
<proteinExistence type="predicted"/>
<name>A0A9D5B026_PEA</name>
<evidence type="ECO:0000313" key="2">
    <source>
        <dbReference type="EMBL" id="KAI5424809.1"/>
    </source>
</evidence>